<dbReference type="InterPro" id="IPR058790">
    <property type="entry name" value="BSH_CusB"/>
</dbReference>
<name>A0A3N0UYM0_9GAMM</name>
<dbReference type="EMBL" id="RJVO01000011">
    <property type="protein sequence ID" value="ROH85656.1"/>
    <property type="molecule type" value="Genomic_DNA"/>
</dbReference>
<dbReference type="Pfam" id="PF25954">
    <property type="entry name" value="Beta-barrel_RND_2"/>
    <property type="match status" value="1"/>
</dbReference>
<comment type="caution">
    <text evidence="11">The sequence shown here is derived from an EMBL/GenBank/DDBJ whole genome shotgun (WGS) entry which is preliminary data.</text>
</comment>
<feature type="domain" description="CusB-like beta-barrel" evidence="9">
    <location>
        <begin position="295"/>
        <end position="369"/>
    </location>
</feature>
<comment type="similarity">
    <text evidence="1">Belongs to the membrane fusion protein (MFP) (TC 8.A.1) family.</text>
</comment>
<evidence type="ECO:0000313" key="11">
    <source>
        <dbReference type="EMBL" id="ROH85656.1"/>
    </source>
</evidence>
<feature type="region of interest" description="Disordered" evidence="5">
    <location>
        <begin position="471"/>
        <end position="491"/>
    </location>
</feature>
<dbReference type="GO" id="GO:0030288">
    <property type="term" value="C:outer membrane-bounded periplasmic space"/>
    <property type="evidence" value="ECO:0007669"/>
    <property type="project" value="TreeGrafter"/>
</dbReference>
<keyword evidence="12" id="KW-1185">Reference proteome</keyword>
<evidence type="ECO:0000256" key="5">
    <source>
        <dbReference type="SAM" id="MobiDB-lite"/>
    </source>
</evidence>
<dbReference type="RefSeq" id="WP_123213079.1">
    <property type="nucleotide sequence ID" value="NZ_RJVO01000011.1"/>
</dbReference>
<organism evidence="11 12">
    <name type="scientific">Stagnimonas aquatica</name>
    <dbReference type="NCBI Taxonomy" id="2689987"/>
    <lineage>
        <taxon>Bacteria</taxon>
        <taxon>Pseudomonadati</taxon>
        <taxon>Pseudomonadota</taxon>
        <taxon>Gammaproteobacteria</taxon>
        <taxon>Nevskiales</taxon>
        <taxon>Nevskiaceae</taxon>
        <taxon>Stagnimonas</taxon>
    </lineage>
</organism>
<protein>
    <submittedName>
        <fullName evidence="11">Efflux RND transporter periplasmic adaptor subunit</fullName>
    </submittedName>
</protein>
<evidence type="ECO:0000259" key="10">
    <source>
        <dbReference type="Pfam" id="PF25975"/>
    </source>
</evidence>
<dbReference type="InterPro" id="IPR058792">
    <property type="entry name" value="Beta-barrel_RND_2"/>
</dbReference>
<evidence type="ECO:0000256" key="3">
    <source>
        <dbReference type="ARBA" id="ARBA00022729"/>
    </source>
</evidence>
<dbReference type="AlphaFoldDB" id="A0A3N0UYM0"/>
<dbReference type="FunCoup" id="A0A3N0UYM0">
    <property type="interactions" value="148"/>
</dbReference>
<reference evidence="11 12" key="1">
    <citation type="submission" date="2018-10" db="EMBL/GenBank/DDBJ databases">
        <authorList>
            <person name="Chen W.-M."/>
        </authorList>
    </citation>
    <scope>NUCLEOTIDE SEQUENCE [LARGE SCALE GENOMIC DNA]</scope>
    <source>
        <strain evidence="11 12">THS-13</strain>
    </source>
</reference>
<evidence type="ECO:0000256" key="4">
    <source>
        <dbReference type="ARBA" id="ARBA00023065"/>
    </source>
</evidence>
<dbReference type="Pfam" id="PF25919">
    <property type="entry name" value="BSH_CusB"/>
    <property type="match status" value="1"/>
</dbReference>
<dbReference type="Gene3D" id="2.40.420.20">
    <property type="match status" value="1"/>
</dbReference>
<dbReference type="Pfam" id="PF25975">
    <property type="entry name" value="CzcB_C"/>
    <property type="match status" value="1"/>
</dbReference>
<dbReference type="NCBIfam" id="TIGR01730">
    <property type="entry name" value="RND_mfp"/>
    <property type="match status" value="1"/>
</dbReference>
<dbReference type="FunFam" id="2.40.30.170:FF:000010">
    <property type="entry name" value="Efflux RND transporter periplasmic adaptor subunit"/>
    <property type="match status" value="1"/>
</dbReference>
<dbReference type="FunFam" id="2.40.420.20:FF:000003">
    <property type="entry name" value="Cation efflux system protein cusB"/>
    <property type="match status" value="1"/>
</dbReference>
<evidence type="ECO:0000259" key="8">
    <source>
        <dbReference type="Pfam" id="PF25919"/>
    </source>
</evidence>
<feature type="domain" description="CusB-like barrel-sandwich hybrid" evidence="8">
    <location>
        <begin position="185"/>
        <end position="290"/>
    </location>
</feature>
<dbReference type="GO" id="GO:0060003">
    <property type="term" value="P:copper ion export"/>
    <property type="evidence" value="ECO:0007669"/>
    <property type="project" value="TreeGrafter"/>
</dbReference>
<dbReference type="InterPro" id="IPR006143">
    <property type="entry name" value="RND_pump_MFP"/>
</dbReference>
<feature type="domain" description="CzcB-like C-terminal circularly permuted SH3-like" evidence="10">
    <location>
        <begin position="379"/>
        <end position="438"/>
    </location>
</feature>
<dbReference type="Gene3D" id="2.40.50.100">
    <property type="match status" value="1"/>
</dbReference>
<dbReference type="PANTHER" id="PTHR30097:SF15">
    <property type="entry name" value="CATION EFFLUX SYSTEM PROTEIN CUSB"/>
    <property type="match status" value="1"/>
</dbReference>
<dbReference type="InterPro" id="IPR045800">
    <property type="entry name" value="HMBD"/>
</dbReference>
<dbReference type="GO" id="GO:0022857">
    <property type="term" value="F:transmembrane transporter activity"/>
    <property type="evidence" value="ECO:0007669"/>
    <property type="project" value="InterPro"/>
</dbReference>
<evidence type="ECO:0000256" key="6">
    <source>
        <dbReference type="SAM" id="SignalP"/>
    </source>
</evidence>
<dbReference type="GO" id="GO:0046914">
    <property type="term" value="F:transition metal ion binding"/>
    <property type="evidence" value="ECO:0007669"/>
    <property type="project" value="TreeGrafter"/>
</dbReference>
<proteinExistence type="inferred from homology"/>
<feature type="signal peptide" evidence="6">
    <location>
        <begin position="1"/>
        <end position="24"/>
    </location>
</feature>
<feature type="chain" id="PRO_5018022828" evidence="6">
    <location>
        <begin position="25"/>
        <end position="491"/>
    </location>
</feature>
<gene>
    <name evidence="11" type="ORF">ED208_16770</name>
</gene>
<dbReference type="InParanoid" id="A0A3N0UYM0"/>
<feature type="domain" description="Heavy metal binding" evidence="7">
    <location>
        <begin position="45"/>
        <end position="71"/>
    </location>
</feature>
<dbReference type="Pfam" id="PF19335">
    <property type="entry name" value="HMBD"/>
    <property type="match status" value="2"/>
</dbReference>
<dbReference type="GO" id="GO:0016020">
    <property type="term" value="C:membrane"/>
    <property type="evidence" value="ECO:0007669"/>
    <property type="project" value="InterPro"/>
</dbReference>
<sequence length="491" mass="52317">MKTKTITVLSIIALAAAGGGWWLAQPDAAHKHKLEKRVDAQGKTYYTCAMHPQVKQGEPGSCPICGMKLVKRQEAAMADMSGMEGMNGKDGMAMSEGEKQPLYWYDPMVPEQHFDKPGKSPFMDMQLVPKYADAASGGAGGGTVVQIDPRMAQNLGMRVAEVKIGTFFQRIEAVGSVALDERRIVVVESRSAGWIEKLDVRAEGDVVKKGQRLAALYSPDLFAARQELKLAQQSGDAALAQASQQRLRLLGGGAGGGSQSGVFAPASGFVVELMAREGAQLAPGMPLMKLADLSQVWLNVEIPESQAGWISTGKSAEARLRSLPGKVFEGTVDYLYPQLDSGTRTLRARLVFDNADGALRPGMFADVTLFGGGQKDVLLVPSEAVIRTGERTVVMVAEAEGRYRPAHVEAGPERNGETMILSGLEAGQSVVVSGQFLIDSEASLQGAYQRMGQGAGSAEGAMKPAIESMGDMKDMDTSEMKGMDGTKEKAP</sequence>
<keyword evidence="3 6" id="KW-0732">Signal</keyword>
<dbReference type="SUPFAM" id="SSF111369">
    <property type="entry name" value="HlyD-like secretion proteins"/>
    <property type="match status" value="1"/>
</dbReference>
<dbReference type="Proteomes" id="UP000282106">
    <property type="component" value="Unassembled WGS sequence"/>
</dbReference>
<dbReference type="InterPro" id="IPR051909">
    <property type="entry name" value="MFP_Cation_Efflux"/>
</dbReference>
<evidence type="ECO:0000256" key="2">
    <source>
        <dbReference type="ARBA" id="ARBA00022448"/>
    </source>
</evidence>
<keyword evidence="2" id="KW-0813">Transport</keyword>
<keyword evidence="4" id="KW-0406">Ion transport</keyword>
<evidence type="ECO:0000256" key="1">
    <source>
        <dbReference type="ARBA" id="ARBA00009477"/>
    </source>
</evidence>
<dbReference type="GO" id="GO:0015679">
    <property type="term" value="P:plasma membrane copper ion transport"/>
    <property type="evidence" value="ECO:0007669"/>
    <property type="project" value="TreeGrafter"/>
</dbReference>
<evidence type="ECO:0000259" key="9">
    <source>
        <dbReference type="Pfam" id="PF25954"/>
    </source>
</evidence>
<feature type="domain" description="Heavy metal binding" evidence="7">
    <location>
        <begin position="103"/>
        <end position="130"/>
    </location>
</feature>
<dbReference type="Gene3D" id="2.40.30.170">
    <property type="match status" value="1"/>
</dbReference>
<dbReference type="InterPro" id="IPR058649">
    <property type="entry name" value="CzcB_C"/>
</dbReference>
<evidence type="ECO:0000259" key="7">
    <source>
        <dbReference type="Pfam" id="PF19335"/>
    </source>
</evidence>
<evidence type="ECO:0000313" key="12">
    <source>
        <dbReference type="Proteomes" id="UP000282106"/>
    </source>
</evidence>
<dbReference type="PANTHER" id="PTHR30097">
    <property type="entry name" value="CATION EFFLUX SYSTEM PROTEIN CUSB"/>
    <property type="match status" value="1"/>
</dbReference>
<accession>A0A3N0UYM0</accession>